<dbReference type="PROSITE" id="PS50404">
    <property type="entry name" value="GST_NTER"/>
    <property type="match status" value="1"/>
</dbReference>
<dbReference type="PROSITE" id="PS50405">
    <property type="entry name" value="GST_CTER"/>
    <property type="match status" value="1"/>
</dbReference>
<dbReference type="InterPro" id="IPR040079">
    <property type="entry name" value="Glutathione_S-Trfase"/>
</dbReference>
<dbReference type="InterPro" id="IPR036249">
    <property type="entry name" value="Thioredoxin-like_sf"/>
</dbReference>
<keyword evidence="9" id="KW-1185">Reference proteome</keyword>
<dbReference type="Gene3D" id="3.40.30.10">
    <property type="entry name" value="Glutaredoxin"/>
    <property type="match status" value="1"/>
</dbReference>
<comment type="catalytic activity">
    <reaction evidence="4 6">
        <text>methylarsonate + 2 glutathione + H(+) = methylarsonous acid + glutathione disulfide + H2O</text>
        <dbReference type="Rhea" id="RHEA:15969"/>
        <dbReference type="ChEBI" id="CHEBI:15377"/>
        <dbReference type="ChEBI" id="CHEBI:15378"/>
        <dbReference type="ChEBI" id="CHEBI:17826"/>
        <dbReference type="ChEBI" id="CHEBI:33409"/>
        <dbReference type="ChEBI" id="CHEBI:57925"/>
        <dbReference type="ChEBI" id="CHEBI:58297"/>
        <dbReference type="EC" id="1.20.4.2"/>
    </reaction>
</comment>
<dbReference type="PRINTS" id="PR01625">
    <property type="entry name" value="GSTRNSFRASEO"/>
</dbReference>
<dbReference type="Pfam" id="PF13410">
    <property type="entry name" value="GST_C_2"/>
    <property type="match status" value="1"/>
</dbReference>
<evidence type="ECO:0000256" key="3">
    <source>
        <dbReference type="ARBA" id="ARBA00047960"/>
    </source>
</evidence>
<dbReference type="PROSITE" id="PS00195">
    <property type="entry name" value="GLUTAREDOXIN_1"/>
    <property type="match status" value="1"/>
</dbReference>
<dbReference type="InterPro" id="IPR036282">
    <property type="entry name" value="Glutathione-S-Trfase_C_sf"/>
</dbReference>
<dbReference type="PANTHER" id="PTHR43968:SF6">
    <property type="entry name" value="GLUTATHIONE S-TRANSFERASE OMEGA"/>
    <property type="match status" value="1"/>
</dbReference>
<dbReference type="GO" id="GO:0050610">
    <property type="term" value="F:methylarsonate reductase activity"/>
    <property type="evidence" value="ECO:0007669"/>
    <property type="project" value="UniProtKB-UniRule"/>
</dbReference>
<dbReference type="InterPro" id="IPR011767">
    <property type="entry name" value="GLR_AS"/>
</dbReference>
<dbReference type="EC" id="2.5.1.18" evidence="6"/>
<keyword evidence="6" id="KW-0808">Transferase</keyword>
<dbReference type="InterPro" id="IPR005442">
    <property type="entry name" value="GST_omega"/>
</dbReference>
<dbReference type="EC" id="1.20.4.2" evidence="6"/>
<evidence type="ECO:0000256" key="2">
    <source>
        <dbReference type="ARBA" id="ARBA00023002"/>
    </source>
</evidence>
<evidence type="ECO:0000259" key="7">
    <source>
        <dbReference type="PROSITE" id="PS50404"/>
    </source>
</evidence>
<evidence type="ECO:0000313" key="10">
    <source>
        <dbReference type="WBParaSite" id="EEL_0000181801-mRNA-1"/>
    </source>
</evidence>
<keyword evidence="2 6" id="KW-0560">Oxidoreductase</keyword>
<dbReference type="WBParaSite" id="EEL_0000181801-mRNA-1">
    <property type="protein sequence ID" value="EEL_0000181801-mRNA-1"/>
    <property type="gene ID" value="EEL_0000181801"/>
</dbReference>
<dbReference type="InterPro" id="IPR010987">
    <property type="entry name" value="Glutathione-S-Trfase_C-like"/>
</dbReference>
<name>A0A0R3RK09_9BILA</name>
<dbReference type="GO" id="GO:0045174">
    <property type="term" value="F:glutathione dehydrogenase (ascorbate) activity"/>
    <property type="evidence" value="ECO:0007669"/>
    <property type="project" value="UniProtKB-UniRule"/>
</dbReference>
<dbReference type="InterPro" id="IPR050983">
    <property type="entry name" value="GST_Omega/HSP26"/>
</dbReference>
<reference evidence="10" key="1">
    <citation type="submission" date="2017-02" db="UniProtKB">
        <authorList>
            <consortium name="WormBaseParasite"/>
        </authorList>
    </citation>
    <scope>IDENTIFICATION</scope>
</reference>
<proteinExistence type="inferred from homology"/>
<evidence type="ECO:0000256" key="5">
    <source>
        <dbReference type="ARBA" id="ARBA00049544"/>
    </source>
</evidence>
<sequence length="268" mass="30926">MIGTASGNTVGGVPVRKFLQKGDPQPPPSNVIRIYSMRFCPYCDRVMIVAYKKGIPFELWYVNLSNKPEWFVSQHADGTVPVLEHHGKLLADSRVIIEYLDDVFSETSILSKEPFIRAKQRYRANKLEMLCETIRDMSYSTKLKGNLTLLAMDLAMAEQMLESTFFSGELPSLPDIVLFPFFQRLHVMRQFIKDKFLDTYLPNNYPKLVNWFIRMREMPEIRVVHESERYLREFLISKANPNATNLGTDLDDQLLTGNFTTILPSSDN</sequence>
<dbReference type="GO" id="GO:0004364">
    <property type="term" value="F:glutathione transferase activity"/>
    <property type="evidence" value="ECO:0007669"/>
    <property type="project" value="UniProtKB-UniRule"/>
</dbReference>
<evidence type="ECO:0000313" key="9">
    <source>
        <dbReference type="Proteomes" id="UP000050640"/>
    </source>
</evidence>
<comment type="similarity">
    <text evidence="1 6">Belongs to the GST superfamily. Omega family.</text>
</comment>
<evidence type="ECO:0000256" key="6">
    <source>
        <dbReference type="RuleBase" id="RU368071"/>
    </source>
</evidence>
<dbReference type="FunFam" id="3.40.30.10:FF:000123">
    <property type="entry name" value="Glutathione transferase o1"/>
    <property type="match status" value="1"/>
</dbReference>
<protein>
    <recommendedName>
        <fullName evidence="6">Glutathione S-transferase omega</fullName>
        <shortName evidence="6">GSTO</shortName>
        <ecNumber evidence="6">1.20.4.2</ecNumber>
        <ecNumber evidence="6">1.8.5.1</ecNumber>
        <ecNumber evidence="6">2.5.1.18</ecNumber>
    </recommendedName>
    <alternativeName>
        <fullName evidence="6">Glutathione-dependent dehydroascorbate reductase</fullName>
    </alternativeName>
    <alternativeName>
        <fullName evidence="6">Monomethylarsonic acid reductase</fullName>
    </alternativeName>
</protein>
<evidence type="ECO:0000259" key="8">
    <source>
        <dbReference type="PROSITE" id="PS50405"/>
    </source>
</evidence>
<feature type="domain" description="GST N-terminal" evidence="7">
    <location>
        <begin position="30"/>
        <end position="108"/>
    </location>
</feature>
<comment type="function">
    <text evidence="6">Exhibits glutathione-dependent thiol transferase activity. Has high dehydroascorbate reductase activity and may contribute to the recycling of ascorbic acid. Participates in the biotransformation of inorganic arsenic and reduces monomethylarsonic acid (MMA).</text>
</comment>
<organism evidence="9 10">
    <name type="scientific">Elaeophora elaphi</name>
    <dbReference type="NCBI Taxonomy" id="1147741"/>
    <lineage>
        <taxon>Eukaryota</taxon>
        <taxon>Metazoa</taxon>
        <taxon>Ecdysozoa</taxon>
        <taxon>Nematoda</taxon>
        <taxon>Chromadorea</taxon>
        <taxon>Rhabditida</taxon>
        <taxon>Spirurina</taxon>
        <taxon>Spiruromorpha</taxon>
        <taxon>Filarioidea</taxon>
        <taxon>Onchocercidae</taxon>
        <taxon>Elaeophora</taxon>
    </lineage>
</organism>
<dbReference type="Proteomes" id="UP000050640">
    <property type="component" value="Unplaced"/>
</dbReference>
<dbReference type="InterPro" id="IPR004045">
    <property type="entry name" value="Glutathione_S-Trfase_N"/>
</dbReference>
<evidence type="ECO:0000256" key="1">
    <source>
        <dbReference type="ARBA" id="ARBA00011067"/>
    </source>
</evidence>
<dbReference type="Gene3D" id="1.20.1050.10">
    <property type="match status" value="1"/>
</dbReference>
<dbReference type="AlphaFoldDB" id="A0A0R3RK09"/>
<accession>A0A0R3RK09</accession>
<dbReference type="GO" id="GO:0005737">
    <property type="term" value="C:cytoplasm"/>
    <property type="evidence" value="ECO:0007669"/>
    <property type="project" value="InterPro"/>
</dbReference>
<dbReference type="SUPFAM" id="SSF52833">
    <property type="entry name" value="Thioredoxin-like"/>
    <property type="match status" value="1"/>
</dbReference>
<dbReference type="EC" id="1.8.5.1" evidence="6"/>
<comment type="catalytic activity">
    <reaction evidence="3 6">
        <text>RX + glutathione = an S-substituted glutathione + a halide anion + H(+)</text>
        <dbReference type="Rhea" id="RHEA:16437"/>
        <dbReference type="ChEBI" id="CHEBI:15378"/>
        <dbReference type="ChEBI" id="CHEBI:16042"/>
        <dbReference type="ChEBI" id="CHEBI:17792"/>
        <dbReference type="ChEBI" id="CHEBI:57925"/>
        <dbReference type="ChEBI" id="CHEBI:90779"/>
        <dbReference type="EC" id="2.5.1.18"/>
    </reaction>
</comment>
<dbReference type="Pfam" id="PF13417">
    <property type="entry name" value="GST_N_3"/>
    <property type="match status" value="1"/>
</dbReference>
<comment type="catalytic activity">
    <reaction evidence="5 6">
        <text>L-dehydroascorbate + 2 glutathione = glutathione disulfide + L-ascorbate</text>
        <dbReference type="Rhea" id="RHEA:24424"/>
        <dbReference type="ChEBI" id="CHEBI:38290"/>
        <dbReference type="ChEBI" id="CHEBI:57925"/>
        <dbReference type="ChEBI" id="CHEBI:58297"/>
        <dbReference type="ChEBI" id="CHEBI:58539"/>
        <dbReference type="EC" id="1.8.5.1"/>
    </reaction>
</comment>
<dbReference type="SFLD" id="SFLDS00019">
    <property type="entry name" value="Glutathione_Transferase_(cytos"/>
    <property type="match status" value="1"/>
</dbReference>
<dbReference type="SUPFAM" id="SSF47616">
    <property type="entry name" value="GST C-terminal domain-like"/>
    <property type="match status" value="1"/>
</dbReference>
<dbReference type="GO" id="GO:0006749">
    <property type="term" value="P:glutathione metabolic process"/>
    <property type="evidence" value="ECO:0007669"/>
    <property type="project" value="UniProtKB-UniRule"/>
</dbReference>
<evidence type="ECO:0000256" key="4">
    <source>
        <dbReference type="ARBA" id="ARBA00048353"/>
    </source>
</evidence>
<dbReference type="STRING" id="1147741.A0A0R3RK09"/>
<feature type="domain" description="GST C-terminal" evidence="8">
    <location>
        <begin position="86"/>
        <end position="234"/>
    </location>
</feature>
<dbReference type="SFLD" id="SFLDG00358">
    <property type="entry name" value="Main_(cytGST)"/>
    <property type="match status" value="1"/>
</dbReference>
<dbReference type="PANTHER" id="PTHR43968">
    <property type="match status" value="1"/>
</dbReference>